<dbReference type="AlphaFoldDB" id="A0A7Z0WDZ1"/>
<organism evidence="2 3">
    <name type="scientific">Actinophytocola xinjiangensis</name>
    <dbReference type="NCBI Taxonomy" id="485602"/>
    <lineage>
        <taxon>Bacteria</taxon>
        <taxon>Bacillati</taxon>
        <taxon>Actinomycetota</taxon>
        <taxon>Actinomycetes</taxon>
        <taxon>Pseudonocardiales</taxon>
        <taxon>Pseudonocardiaceae</taxon>
    </lineage>
</organism>
<sequence length="75" mass="8567">MQTARPALLPLIPVDQRQYLPFDEFTQKAQMVVRRRHGRTAWTVAALVSGCEDRSDQVLGPRPSVQVRSTHRRLA</sequence>
<dbReference type="Proteomes" id="UP000185696">
    <property type="component" value="Unassembled WGS sequence"/>
</dbReference>
<evidence type="ECO:0000313" key="2">
    <source>
        <dbReference type="EMBL" id="OLF04718.1"/>
    </source>
</evidence>
<evidence type="ECO:0000256" key="1">
    <source>
        <dbReference type="SAM" id="MobiDB-lite"/>
    </source>
</evidence>
<evidence type="ECO:0000313" key="3">
    <source>
        <dbReference type="Proteomes" id="UP000185696"/>
    </source>
</evidence>
<comment type="caution">
    <text evidence="2">The sequence shown here is derived from an EMBL/GenBank/DDBJ whole genome shotgun (WGS) entry which is preliminary data.</text>
</comment>
<accession>A0A7Z0WDZ1</accession>
<gene>
    <name evidence="2" type="ORF">BLA60_39550</name>
</gene>
<protein>
    <submittedName>
        <fullName evidence="2">Uncharacterized protein</fullName>
    </submittedName>
</protein>
<keyword evidence="3" id="KW-1185">Reference proteome</keyword>
<feature type="region of interest" description="Disordered" evidence="1">
    <location>
        <begin position="53"/>
        <end position="75"/>
    </location>
</feature>
<name>A0A7Z0WDZ1_9PSEU</name>
<proteinExistence type="predicted"/>
<reference evidence="2 3" key="1">
    <citation type="submission" date="2016-12" db="EMBL/GenBank/DDBJ databases">
        <title>The draft genome sequence of Actinophytocola xinjiangensis.</title>
        <authorList>
            <person name="Wang W."/>
            <person name="Yuan L."/>
        </authorList>
    </citation>
    <scope>NUCLEOTIDE SEQUENCE [LARGE SCALE GENOMIC DNA]</scope>
    <source>
        <strain evidence="2 3">CGMCC 4.4663</strain>
    </source>
</reference>
<dbReference type="EMBL" id="MSIF01000039">
    <property type="protein sequence ID" value="OLF04718.1"/>
    <property type="molecule type" value="Genomic_DNA"/>
</dbReference>